<proteinExistence type="predicted"/>
<evidence type="ECO:0000313" key="3">
    <source>
        <dbReference type="Proteomes" id="UP001205861"/>
    </source>
</evidence>
<dbReference type="EMBL" id="JANUGV010000006">
    <property type="protein sequence ID" value="MCS0610295.1"/>
    <property type="molecule type" value="Genomic_DNA"/>
</dbReference>
<dbReference type="RefSeq" id="WP_258857891.1">
    <property type="nucleotide sequence ID" value="NZ_JANUGV010000006.1"/>
</dbReference>
<accession>A0ABT2BP94</accession>
<feature type="signal peptide" evidence="1">
    <location>
        <begin position="1"/>
        <end position="21"/>
    </location>
</feature>
<sequence length="395" mass="43003">MRALRHALLAGCVLAPLAAAAQDLDAAALALADQAPVVTPAASDWRSFVEVGAGSGASRRLSLDLQYEHAVSAQWSVSLADRLDFNWPGRHGINTLKDAFASWRPDAGTMLDAGRINLRNGVALGYNPTDYFGRAAVRSVVSIDPASLKENRQGSTMLRGQKVWDSGSFTAVWAPAQDGVGLAHPARLLLAASQKIGPLAPQVLAYREGSQPAQFGLNVTSLLGDATVAYVEWSGGRSASQLAATAGIVPLAQSWRNQVSAGLTYTAPNRLSLTAEYHHDGRGADDATWDQVRRGPLPLYGLYRRQAQTLQVLPTRRELFFHARWQDAFIPRLDLSAMLNADLIDASRRLWLEGRYHAGRFDYALQWQRHRGEALSNYGALSASNGWQVTVRSYF</sequence>
<feature type="chain" id="PRO_5047411227" description="Porin" evidence="1">
    <location>
        <begin position="22"/>
        <end position="395"/>
    </location>
</feature>
<dbReference type="Proteomes" id="UP001205861">
    <property type="component" value="Unassembled WGS sequence"/>
</dbReference>
<evidence type="ECO:0000256" key="1">
    <source>
        <dbReference type="SAM" id="SignalP"/>
    </source>
</evidence>
<gene>
    <name evidence="2" type="ORF">NX773_19180</name>
</gene>
<evidence type="ECO:0000313" key="2">
    <source>
        <dbReference type="EMBL" id="MCS0610295.1"/>
    </source>
</evidence>
<keyword evidence="1" id="KW-0732">Signal</keyword>
<organism evidence="2 3">
    <name type="scientific">Massilia solisilvae</name>
    <dbReference type="NCBI Taxonomy" id="1811225"/>
    <lineage>
        <taxon>Bacteria</taxon>
        <taxon>Pseudomonadati</taxon>
        <taxon>Pseudomonadota</taxon>
        <taxon>Betaproteobacteria</taxon>
        <taxon>Burkholderiales</taxon>
        <taxon>Oxalobacteraceae</taxon>
        <taxon>Telluria group</taxon>
        <taxon>Massilia</taxon>
    </lineage>
</organism>
<reference evidence="2 3" key="1">
    <citation type="submission" date="2022-08" db="EMBL/GenBank/DDBJ databases">
        <title>Reclassification of Massilia species as members of the genera Telluria, Duganella, Pseudoduganella, Mokoshia gen. nov. and Zemynaea gen. nov. using orthogonal and non-orthogonal genome-based approaches.</title>
        <authorList>
            <person name="Bowman J.P."/>
        </authorList>
    </citation>
    <scope>NUCLEOTIDE SEQUENCE [LARGE SCALE GENOMIC DNA]</scope>
    <source>
        <strain evidence="2 3">JCM 31607</strain>
    </source>
</reference>
<name>A0ABT2BP94_9BURK</name>
<comment type="caution">
    <text evidence="2">The sequence shown here is derived from an EMBL/GenBank/DDBJ whole genome shotgun (WGS) entry which is preliminary data.</text>
</comment>
<protein>
    <recommendedName>
        <fullName evidence="4">Porin</fullName>
    </recommendedName>
</protein>
<evidence type="ECO:0008006" key="4">
    <source>
        <dbReference type="Google" id="ProtNLM"/>
    </source>
</evidence>
<keyword evidence="3" id="KW-1185">Reference proteome</keyword>